<evidence type="ECO:0000313" key="1">
    <source>
        <dbReference type="EMBL" id="KRY57456.1"/>
    </source>
</evidence>
<dbReference type="AlphaFoldDB" id="A0A0V1D7H4"/>
<keyword evidence="2" id="KW-1185">Reference proteome</keyword>
<evidence type="ECO:0000313" key="2">
    <source>
        <dbReference type="Proteomes" id="UP000054653"/>
    </source>
</evidence>
<organism evidence="1 2">
    <name type="scientific">Trichinella britovi</name>
    <name type="common">Parasitic roundworm</name>
    <dbReference type="NCBI Taxonomy" id="45882"/>
    <lineage>
        <taxon>Eukaryota</taxon>
        <taxon>Metazoa</taxon>
        <taxon>Ecdysozoa</taxon>
        <taxon>Nematoda</taxon>
        <taxon>Enoplea</taxon>
        <taxon>Dorylaimia</taxon>
        <taxon>Trichinellida</taxon>
        <taxon>Trichinellidae</taxon>
        <taxon>Trichinella</taxon>
    </lineage>
</organism>
<accession>A0A0V1D7H4</accession>
<comment type="caution">
    <text evidence="1">The sequence shown here is derived from an EMBL/GenBank/DDBJ whole genome shotgun (WGS) entry which is preliminary data.</text>
</comment>
<reference evidence="1 2" key="1">
    <citation type="submission" date="2015-01" db="EMBL/GenBank/DDBJ databases">
        <title>Evolution of Trichinella species and genotypes.</title>
        <authorList>
            <person name="Korhonen P.K."/>
            <person name="Edoardo P."/>
            <person name="Giuseppe L.R."/>
            <person name="Gasser R.B."/>
        </authorList>
    </citation>
    <scope>NUCLEOTIDE SEQUENCE [LARGE SCALE GENOMIC DNA]</scope>
    <source>
        <strain evidence="1">ISS120</strain>
    </source>
</reference>
<protein>
    <submittedName>
        <fullName evidence="1">Uncharacterized protein</fullName>
    </submittedName>
</protein>
<sequence length="126" mass="15029">MTHHLTPQKIPKNEFLFLNAYKHETYENTAQLTLLTINRNTSLSYDLLKMRHSKLKFHCQKLTEADHIQISIIALGRRYPLTTIHLLLRHCCSLNSDNDQQREIKFVTLSLQHLDYCYYYLFLGYL</sequence>
<gene>
    <name evidence="1" type="ORF">T03_1136</name>
</gene>
<dbReference type="EMBL" id="JYDI01000031">
    <property type="protein sequence ID" value="KRY57456.1"/>
    <property type="molecule type" value="Genomic_DNA"/>
</dbReference>
<dbReference type="Proteomes" id="UP000054653">
    <property type="component" value="Unassembled WGS sequence"/>
</dbReference>
<name>A0A0V1D7H4_TRIBR</name>
<proteinExistence type="predicted"/>